<feature type="signal peptide" evidence="2">
    <location>
        <begin position="1"/>
        <end position="22"/>
    </location>
</feature>
<dbReference type="Pfam" id="PF01060">
    <property type="entry name" value="TTR-52"/>
    <property type="match status" value="1"/>
</dbReference>
<name>A0A915JD47_ROMCU</name>
<keyword evidence="2" id="KW-0732">Signal</keyword>
<dbReference type="WBParaSite" id="nRc.2.0.1.t24404-RA">
    <property type="protein sequence ID" value="nRc.2.0.1.t24404-RA"/>
    <property type="gene ID" value="nRc.2.0.1.g24404"/>
</dbReference>
<dbReference type="PANTHER" id="PTHR21700:SF46">
    <property type="entry name" value="TRANSTHYRETIN-LIKE PROTEIN 52"/>
    <property type="match status" value="1"/>
</dbReference>
<reference evidence="4" key="1">
    <citation type="submission" date="2022-11" db="UniProtKB">
        <authorList>
            <consortium name="WormBaseParasite"/>
        </authorList>
    </citation>
    <scope>IDENTIFICATION</scope>
</reference>
<sequence length="165" mass="18074">MSDWRIIYQTTTFLAFLALCRAGNKCAVAVGHLNCTSDPIWTKDVDVTLWDDDGIEILDDRMGVTKSDQNGNFKVEGCGYDFGSDPDPYVKIFTYCNAPQGKSIKTQIVRKFVPDQIEFGDINLDGDGSSSSNWLHIPSIDLPKSILGSDDNPIATTATTSNGQN</sequence>
<accession>A0A915JD47</accession>
<dbReference type="OMA" id="NKCAVAV"/>
<evidence type="ECO:0000313" key="4">
    <source>
        <dbReference type="WBParaSite" id="nRc.2.0.1.t24404-RA"/>
    </source>
</evidence>
<dbReference type="InterPro" id="IPR001534">
    <property type="entry name" value="Transthyretin-like"/>
</dbReference>
<dbReference type="AlphaFoldDB" id="A0A915JD47"/>
<organism evidence="3 4">
    <name type="scientific">Romanomermis culicivorax</name>
    <name type="common">Nematode worm</name>
    <dbReference type="NCBI Taxonomy" id="13658"/>
    <lineage>
        <taxon>Eukaryota</taxon>
        <taxon>Metazoa</taxon>
        <taxon>Ecdysozoa</taxon>
        <taxon>Nematoda</taxon>
        <taxon>Enoplea</taxon>
        <taxon>Dorylaimia</taxon>
        <taxon>Mermithida</taxon>
        <taxon>Mermithoidea</taxon>
        <taxon>Mermithidae</taxon>
        <taxon>Romanomermis</taxon>
    </lineage>
</organism>
<evidence type="ECO:0000313" key="3">
    <source>
        <dbReference type="Proteomes" id="UP000887565"/>
    </source>
</evidence>
<evidence type="ECO:0000256" key="1">
    <source>
        <dbReference type="ARBA" id="ARBA00010112"/>
    </source>
</evidence>
<keyword evidence="3" id="KW-1185">Reference proteome</keyword>
<protein>
    <submittedName>
        <fullName evidence="4">Uncharacterized protein</fullName>
    </submittedName>
</protein>
<comment type="similarity">
    <text evidence="1">Belongs to the nematode transthyretin-like family.</text>
</comment>
<dbReference type="GO" id="GO:0009986">
    <property type="term" value="C:cell surface"/>
    <property type="evidence" value="ECO:0007669"/>
    <property type="project" value="InterPro"/>
</dbReference>
<dbReference type="Gene3D" id="2.60.40.3330">
    <property type="match status" value="1"/>
</dbReference>
<dbReference type="InterPro" id="IPR038479">
    <property type="entry name" value="Transthyretin-like_sf"/>
</dbReference>
<dbReference type="Proteomes" id="UP000887565">
    <property type="component" value="Unplaced"/>
</dbReference>
<dbReference type="PANTHER" id="PTHR21700">
    <property type="entry name" value="TRANSTHYRETIN-LIKE FAMILY PROTEIN-RELATED"/>
    <property type="match status" value="1"/>
</dbReference>
<proteinExistence type="inferred from homology"/>
<feature type="chain" id="PRO_5037272680" evidence="2">
    <location>
        <begin position="23"/>
        <end position="165"/>
    </location>
</feature>
<evidence type="ECO:0000256" key="2">
    <source>
        <dbReference type="SAM" id="SignalP"/>
    </source>
</evidence>